<accession>Q6UMD2</accession>
<organism evidence="1">
    <name type="scientific">Hepacivirus hominis</name>
    <dbReference type="NCBI Taxonomy" id="3052230"/>
    <lineage>
        <taxon>Viruses</taxon>
        <taxon>Riboviria</taxon>
        <taxon>Orthornavirae</taxon>
        <taxon>Kitrinoviricota</taxon>
        <taxon>Flasuviricetes</taxon>
        <taxon>Amarillovirales</taxon>
        <taxon>Flaviviridae</taxon>
        <taxon>Hepacivirus</taxon>
    </lineage>
</organism>
<dbReference type="EMBL" id="AY366760">
    <property type="protein sequence ID" value="AAR17326.1"/>
    <property type="molecule type" value="Genomic_RNA"/>
</dbReference>
<dbReference type="euHCVdb" id="AY366760"/>
<feature type="non-terminal residue" evidence="1">
    <location>
        <position position="1"/>
    </location>
</feature>
<proteinExistence type="predicted"/>
<reference evidence="1" key="1">
    <citation type="journal article" date="2005" name="Blood">
        <title>HCV quasispecies evolution: association with progression to end-stage liver disease in hemophiliacs infected with HCV or HCV/HIV.</title>
        <authorList>
            <consortium name="Multicenter Hemophilia Cohort Study Group"/>
            <person name="Qin H."/>
            <person name="Shire N.J."/>
            <person name="Keenan E.D."/>
            <person name="Rouster S.D."/>
            <person name="Eyster M.E."/>
            <person name="Goedert J.J."/>
            <person name="Koziel M.J."/>
            <person name="Sherman K.E."/>
        </authorList>
    </citation>
    <scope>NUCLEOTIDE SEQUENCE</scope>
    <source>
        <strain evidence="1">2I42-18</strain>
    </source>
</reference>
<protein>
    <submittedName>
        <fullName evidence="1">Polyprotein</fullName>
    </submittedName>
</protein>
<feature type="non-terminal residue" evidence="1">
    <location>
        <position position="46"/>
    </location>
</feature>
<name>Q6UMD2_9HEPC</name>
<sequence>KVLIVMLLFAGVDGQGTSGNRRGVSPHHRQFRGLVHTWAISENPAY</sequence>
<evidence type="ECO:0000313" key="1">
    <source>
        <dbReference type="EMBL" id="AAR17326.1"/>
    </source>
</evidence>